<dbReference type="InterPro" id="IPR011042">
    <property type="entry name" value="6-blade_b-propeller_TolB-like"/>
</dbReference>
<sequence>MADTSVLCRNHNNERCRLYCQGCQELVCQVCLQEEHKGHRFITLTTTMSNKRDELETYCRLYDDNINHLITKESELQNILATRQEQFTEQKRKIASFKDTLIQNIDDIESDLQQKWGAVQEETSNLTSRLTHKRSEMIQIKKNMEDVLQKSDIVEMCETAHVVGLTITENFTNEHTSLTATLPVYVEPEITPDLVGKLEHAHSCQQSFLYSRVDGENTSSINSTKNKISFEIIDSIQTSLCSITSIAHDSKDEKSSFYVVSSSENAIMKYYGDGNSRKIKDLPGKRILSIAVVNSGRILAIAEGDCTIYSLKVVDTLKISKSWKIKTFFTFSDSQIPTALHTSKVYGNIYIATTQKNNGNRINRISVITDKKPLEIHLVAEINLETSFVPVKAIACSRGNVTVVMKKGTEEDAEGCICAVTSDLNSELQWYYGGRTETESQERMFSPTDVTEINRKNLIACDPLNNTFHILNHKGELISLVDTTNTFGIVRPLSLDAFNRRVFVGTSSSTVSPKAKIYSIYQEQ</sequence>
<evidence type="ECO:0000313" key="3">
    <source>
        <dbReference type="EMBL" id="VDI83120.1"/>
    </source>
</evidence>
<name>A0A8B6HPC4_MYTGA</name>
<dbReference type="SUPFAM" id="SSF57845">
    <property type="entry name" value="B-box zinc-binding domain"/>
    <property type="match status" value="1"/>
</dbReference>
<dbReference type="Pfam" id="PF00643">
    <property type="entry name" value="zf-B_box"/>
    <property type="match status" value="1"/>
</dbReference>
<organism evidence="3 4">
    <name type="scientific">Mytilus galloprovincialis</name>
    <name type="common">Mediterranean mussel</name>
    <dbReference type="NCBI Taxonomy" id="29158"/>
    <lineage>
        <taxon>Eukaryota</taxon>
        <taxon>Metazoa</taxon>
        <taxon>Spiralia</taxon>
        <taxon>Lophotrochozoa</taxon>
        <taxon>Mollusca</taxon>
        <taxon>Bivalvia</taxon>
        <taxon>Autobranchia</taxon>
        <taxon>Pteriomorphia</taxon>
        <taxon>Mytilida</taxon>
        <taxon>Mytiloidea</taxon>
        <taxon>Mytilidae</taxon>
        <taxon>Mytilinae</taxon>
        <taxon>Mytilus</taxon>
    </lineage>
</organism>
<keyword evidence="1" id="KW-0479">Metal-binding</keyword>
<dbReference type="PROSITE" id="PS50119">
    <property type="entry name" value="ZF_BBOX"/>
    <property type="match status" value="1"/>
</dbReference>
<keyword evidence="1" id="KW-0863">Zinc-finger</keyword>
<dbReference type="Gene3D" id="3.30.160.60">
    <property type="entry name" value="Classic Zinc Finger"/>
    <property type="match status" value="1"/>
</dbReference>
<dbReference type="CDD" id="cd19756">
    <property type="entry name" value="Bbox2"/>
    <property type="match status" value="1"/>
</dbReference>
<dbReference type="EMBL" id="UYJE01010429">
    <property type="protein sequence ID" value="VDI83120.1"/>
    <property type="molecule type" value="Genomic_DNA"/>
</dbReference>
<dbReference type="Proteomes" id="UP000596742">
    <property type="component" value="Unassembled WGS sequence"/>
</dbReference>
<keyword evidence="1" id="KW-0862">Zinc</keyword>
<proteinExistence type="predicted"/>
<dbReference type="SMART" id="SM00336">
    <property type="entry name" value="BBOX"/>
    <property type="match status" value="1"/>
</dbReference>
<dbReference type="PANTHER" id="PTHR25462:SF296">
    <property type="entry name" value="MEIOTIC P26, ISOFORM F"/>
    <property type="match status" value="1"/>
</dbReference>
<dbReference type="OrthoDB" id="6060608at2759"/>
<accession>A0A8B6HPC4</accession>
<dbReference type="GO" id="GO:0061630">
    <property type="term" value="F:ubiquitin protein ligase activity"/>
    <property type="evidence" value="ECO:0007669"/>
    <property type="project" value="TreeGrafter"/>
</dbReference>
<keyword evidence="4" id="KW-1185">Reference proteome</keyword>
<evidence type="ECO:0000259" key="2">
    <source>
        <dbReference type="PROSITE" id="PS50119"/>
    </source>
</evidence>
<protein>
    <recommendedName>
        <fullName evidence="2">B box-type domain-containing protein</fullName>
    </recommendedName>
</protein>
<dbReference type="PANTHER" id="PTHR25462">
    <property type="entry name" value="BONUS, ISOFORM C-RELATED"/>
    <property type="match status" value="1"/>
</dbReference>
<evidence type="ECO:0000313" key="4">
    <source>
        <dbReference type="Proteomes" id="UP000596742"/>
    </source>
</evidence>
<dbReference type="GO" id="GO:0008270">
    <property type="term" value="F:zinc ion binding"/>
    <property type="evidence" value="ECO:0007669"/>
    <property type="project" value="UniProtKB-KW"/>
</dbReference>
<evidence type="ECO:0000256" key="1">
    <source>
        <dbReference type="PROSITE-ProRule" id="PRU00024"/>
    </source>
</evidence>
<dbReference type="SUPFAM" id="SSF101898">
    <property type="entry name" value="NHL repeat"/>
    <property type="match status" value="1"/>
</dbReference>
<comment type="caution">
    <text evidence="3">The sequence shown here is derived from an EMBL/GenBank/DDBJ whole genome shotgun (WGS) entry which is preliminary data.</text>
</comment>
<feature type="domain" description="B box-type" evidence="2">
    <location>
        <begin position="3"/>
        <end position="44"/>
    </location>
</feature>
<dbReference type="InterPro" id="IPR000315">
    <property type="entry name" value="Znf_B-box"/>
</dbReference>
<dbReference type="Gene3D" id="2.120.10.30">
    <property type="entry name" value="TolB, C-terminal domain"/>
    <property type="match status" value="1"/>
</dbReference>
<gene>
    <name evidence="3" type="ORF">MGAL_10B002976</name>
</gene>
<dbReference type="InterPro" id="IPR047153">
    <property type="entry name" value="TRIM45/56/19-like"/>
</dbReference>
<dbReference type="AlphaFoldDB" id="A0A8B6HPC4"/>
<reference evidence="3" key="1">
    <citation type="submission" date="2018-11" db="EMBL/GenBank/DDBJ databases">
        <authorList>
            <person name="Alioto T."/>
            <person name="Alioto T."/>
        </authorList>
    </citation>
    <scope>NUCLEOTIDE SEQUENCE</scope>
</reference>